<name>A0A2S6H2J2_9GAMM</name>
<accession>A0A2S6H2J2</accession>
<comment type="caution">
    <text evidence="1">The sequence shown here is derived from an EMBL/GenBank/DDBJ whole genome shotgun (WGS) entry which is preliminary data.</text>
</comment>
<protein>
    <submittedName>
        <fullName evidence="1">Uncharacterized protein</fullName>
    </submittedName>
</protein>
<proteinExistence type="predicted"/>
<dbReference type="EMBL" id="PTIY01000006">
    <property type="protein sequence ID" value="PPK71708.1"/>
    <property type="molecule type" value="Genomic_DNA"/>
</dbReference>
<organism evidence="1 2">
    <name type="scientific">Methylobacter tundripaludum</name>
    <dbReference type="NCBI Taxonomy" id="173365"/>
    <lineage>
        <taxon>Bacteria</taxon>
        <taxon>Pseudomonadati</taxon>
        <taxon>Pseudomonadota</taxon>
        <taxon>Gammaproteobacteria</taxon>
        <taxon>Methylococcales</taxon>
        <taxon>Methylococcaceae</taxon>
        <taxon>Methylobacter</taxon>
    </lineage>
</organism>
<evidence type="ECO:0000313" key="2">
    <source>
        <dbReference type="Proteomes" id="UP000238071"/>
    </source>
</evidence>
<sequence length="105" mass="12265">MAMAGGVCVTKIEQLESEINQKIIELNESKHAQHLLRETLKRNTQTLGEIESQLKVIESHLKDSNEYIYKLKRENWKLKLSCDVWVQRAIKLEFEVLSARDAQKK</sequence>
<reference evidence="1 2" key="1">
    <citation type="submission" date="2018-02" db="EMBL/GenBank/DDBJ databases">
        <title>Subsurface microbial communities from deep shales in Ohio and West Virginia, USA.</title>
        <authorList>
            <person name="Wrighton K."/>
        </authorList>
    </citation>
    <scope>NUCLEOTIDE SEQUENCE [LARGE SCALE GENOMIC DNA]</scope>
    <source>
        <strain evidence="1 2">OWC-G53F</strain>
    </source>
</reference>
<gene>
    <name evidence="1" type="ORF">B0F88_10657</name>
</gene>
<evidence type="ECO:0000313" key="1">
    <source>
        <dbReference type="EMBL" id="PPK71708.1"/>
    </source>
</evidence>
<dbReference type="AlphaFoldDB" id="A0A2S6H2J2"/>
<dbReference type="Proteomes" id="UP000238071">
    <property type="component" value="Unassembled WGS sequence"/>
</dbReference>
<keyword evidence="2" id="KW-1185">Reference proteome</keyword>